<dbReference type="PANTHER" id="PTHR38814">
    <property type="entry name" value="ENDONUCLEASE NUCS"/>
    <property type="match status" value="1"/>
</dbReference>
<dbReference type="EC" id="3.1.-.-" evidence="6"/>
<feature type="domain" description="Endonuclease NucS N-terminal PH-like" evidence="8">
    <location>
        <begin position="25"/>
        <end position="115"/>
    </location>
</feature>
<dbReference type="EMBL" id="DSGT01000002">
    <property type="protein sequence ID" value="HEW52644.1"/>
    <property type="molecule type" value="Genomic_DNA"/>
</dbReference>
<evidence type="ECO:0000256" key="2">
    <source>
        <dbReference type="ARBA" id="ARBA00022722"/>
    </source>
</evidence>
<evidence type="ECO:0000256" key="4">
    <source>
        <dbReference type="ARBA" id="ARBA00022801"/>
    </source>
</evidence>
<keyword evidence="3 6" id="KW-0255">Endonuclease</keyword>
<keyword evidence="1 6" id="KW-0963">Cytoplasm</keyword>
<proteinExistence type="inferred from homology"/>
<dbReference type="CDD" id="cd22341">
    <property type="entry name" value="NucS-like"/>
    <property type="match status" value="1"/>
</dbReference>
<dbReference type="Pfam" id="PF01939">
    <property type="entry name" value="NucS_C"/>
    <property type="match status" value="1"/>
</dbReference>
<dbReference type="InterPro" id="IPR011856">
    <property type="entry name" value="tRNA_endonuc-like_dom_sf"/>
</dbReference>
<evidence type="ECO:0000256" key="3">
    <source>
        <dbReference type="ARBA" id="ARBA00022759"/>
    </source>
</evidence>
<name>A0A7C2ZPJ6_9CREN</name>
<dbReference type="AlphaFoldDB" id="A0A7C2ZPJ6"/>
<dbReference type="NCBIfam" id="NF003270">
    <property type="entry name" value="PRK04247.1"/>
    <property type="match status" value="1"/>
</dbReference>
<dbReference type="Pfam" id="PF21003">
    <property type="entry name" value="NucS_N"/>
    <property type="match status" value="1"/>
</dbReference>
<dbReference type="PANTHER" id="PTHR38814:SF1">
    <property type="entry name" value="ENDONUCLEASE NUCS"/>
    <property type="match status" value="1"/>
</dbReference>
<evidence type="ECO:0000313" key="9">
    <source>
        <dbReference type="EMBL" id="HEW52644.1"/>
    </source>
</evidence>
<keyword evidence="4 6" id="KW-0378">Hydrolase</keyword>
<dbReference type="InterPro" id="IPR048301">
    <property type="entry name" value="NucS_C"/>
</dbReference>
<comment type="similarity">
    <text evidence="6">Belongs to the NucS endonuclease family.</text>
</comment>
<dbReference type="Gene3D" id="3.40.1350.10">
    <property type="match status" value="1"/>
</dbReference>
<dbReference type="Gene3D" id="2.70.180.20">
    <property type="match status" value="1"/>
</dbReference>
<keyword evidence="5 6" id="KW-0238">DNA-binding</keyword>
<dbReference type="InterPro" id="IPR049173">
    <property type="entry name" value="NucS_N_sf"/>
</dbReference>
<dbReference type="GO" id="GO:0005737">
    <property type="term" value="C:cytoplasm"/>
    <property type="evidence" value="ECO:0007669"/>
    <property type="project" value="UniProtKB-SubCell"/>
</dbReference>
<evidence type="ECO:0000256" key="1">
    <source>
        <dbReference type="ARBA" id="ARBA00022490"/>
    </source>
</evidence>
<evidence type="ECO:0000256" key="5">
    <source>
        <dbReference type="ARBA" id="ARBA00023125"/>
    </source>
</evidence>
<dbReference type="InterPro" id="IPR048302">
    <property type="entry name" value="NucS_N"/>
</dbReference>
<protein>
    <recommendedName>
        <fullName evidence="6">Endonuclease NucS</fullName>
        <ecNumber evidence="6">3.1.-.-</ecNumber>
    </recommendedName>
</protein>
<gene>
    <name evidence="6" type="primary">nucS</name>
    <name evidence="9" type="ORF">ENO77_00435</name>
</gene>
<reference evidence="9" key="1">
    <citation type="journal article" date="2020" name="mSystems">
        <title>Genome- and Community-Level Interaction Insights into Carbon Utilization and Element Cycling Functions of Hydrothermarchaeota in Hydrothermal Sediment.</title>
        <authorList>
            <person name="Zhou Z."/>
            <person name="Liu Y."/>
            <person name="Xu W."/>
            <person name="Pan J."/>
            <person name="Luo Z.H."/>
            <person name="Li M."/>
        </authorList>
    </citation>
    <scope>NUCLEOTIDE SEQUENCE [LARGE SCALE GENOMIC DNA]</scope>
    <source>
        <strain evidence="9">SpSt-16</strain>
    </source>
</reference>
<comment type="caution">
    <text evidence="9">The sequence shown here is derived from an EMBL/GenBank/DDBJ whole genome shotgun (WGS) entry which is preliminary data.</text>
</comment>
<dbReference type="GO" id="GO:0000014">
    <property type="term" value="F:single-stranded DNA endodeoxyribonuclease activity"/>
    <property type="evidence" value="ECO:0007669"/>
    <property type="project" value="UniProtKB-UniRule"/>
</dbReference>
<evidence type="ECO:0000259" key="8">
    <source>
        <dbReference type="Pfam" id="PF21003"/>
    </source>
</evidence>
<dbReference type="HAMAP" id="MF_00722">
    <property type="entry name" value="NucS"/>
    <property type="match status" value="1"/>
</dbReference>
<evidence type="ECO:0000259" key="7">
    <source>
        <dbReference type="Pfam" id="PF01939"/>
    </source>
</evidence>
<evidence type="ECO:0000256" key="6">
    <source>
        <dbReference type="HAMAP-Rule" id="MF_00722"/>
    </source>
</evidence>
<dbReference type="InterPro" id="IPR002793">
    <property type="entry name" value="Endonuclease_NucS"/>
</dbReference>
<organism evidence="9">
    <name type="scientific">Ignisphaera aggregans</name>
    <dbReference type="NCBI Taxonomy" id="334771"/>
    <lineage>
        <taxon>Archaea</taxon>
        <taxon>Thermoproteota</taxon>
        <taxon>Thermoprotei</taxon>
        <taxon>Desulfurococcales</taxon>
        <taxon>Desulfurococcaceae</taxon>
        <taxon>Ignisphaera</taxon>
    </lineage>
</organism>
<sequence length="252" mass="28393">MNNCVELYTADCQELVKRLNTAKKDMVILIVGEMSIEYLGRAASYAYPATRLLLIKPDGTLLVHESARVEPLNWQPPKSTIHFECIENALRVRAIRENPREEVIVEFINIDFANACRLALTKLTVVGRESDIVKVVLQNPSIIEEGAVVIGSDVSTPYGKVDVLLKKGDKVIVVEVKNEKAGIQAIMQLKRYVDYYSSRERIVEGVLVAPGISQDAFMLLNKEGFRFIDFRTLKSRTGEKTQTLEKFFKIAT</sequence>
<accession>A0A7C2ZPJ6</accession>
<comment type="function">
    <text evidence="6">Cleaves both 3' and 5' ssDNA extremities of branched DNA structures.</text>
</comment>
<dbReference type="GO" id="GO:0003677">
    <property type="term" value="F:DNA binding"/>
    <property type="evidence" value="ECO:0007669"/>
    <property type="project" value="UniProtKB-KW"/>
</dbReference>
<comment type="subcellular location">
    <subcellularLocation>
        <location evidence="6">Cytoplasm</location>
    </subcellularLocation>
</comment>
<feature type="domain" description="Endonuclease NucS C-terminal" evidence="7">
    <location>
        <begin position="129"/>
        <end position="245"/>
    </location>
</feature>
<keyword evidence="2 6" id="KW-0540">Nuclease</keyword>